<organism evidence="1 2">
    <name type="scientific">Eumeta variegata</name>
    <name type="common">Bagworm moth</name>
    <name type="synonym">Eumeta japonica</name>
    <dbReference type="NCBI Taxonomy" id="151549"/>
    <lineage>
        <taxon>Eukaryota</taxon>
        <taxon>Metazoa</taxon>
        <taxon>Ecdysozoa</taxon>
        <taxon>Arthropoda</taxon>
        <taxon>Hexapoda</taxon>
        <taxon>Insecta</taxon>
        <taxon>Pterygota</taxon>
        <taxon>Neoptera</taxon>
        <taxon>Endopterygota</taxon>
        <taxon>Lepidoptera</taxon>
        <taxon>Glossata</taxon>
        <taxon>Ditrysia</taxon>
        <taxon>Tineoidea</taxon>
        <taxon>Psychidae</taxon>
        <taxon>Oiketicinae</taxon>
        <taxon>Eumeta</taxon>
    </lineage>
</organism>
<accession>A0A4C1YW46</accession>
<keyword evidence="2" id="KW-1185">Reference proteome</keyword>
<gene>
    <name evidence="1" type="ORF">EVAR_56649_1</name>
</gene>
<protein>
    <submittedName>
        <fullName evidence="1">Uncharacterized protein</fullName>
    </submittedName>
</protein>
<dbReference type="EMBL" id="BGZK01001397">
    <property type="protein sequence ID" value="GBP79034.1"/>
    <property type="molecule type" value="Genomic_DNA"/>
</dbReference>
<evidence type="ECO:0000313" key="1">
    <source>
        <dbReference type="EMBL" id="GBP79034.1"/>
    </source>
</evidence>
<reference evidence="1 2" key="1">
    <citation type="journal article" date="2019" name="Commun. Biol.">
        <title>The bagworm genome reveals a unique fibroin gene that provides high tensile strength.</title>
        <authorList>
            <person name="Kono N."/>
            <person name="Nakamura H."/>
            <person name="Ohtoshi R."/>
            <person name="Tomita M."/>
            <person name="Numata K."/>
            <person name="Arakawa K."/>
        </authorList>
    </citation>
    <scope>NUCLEOTIDE SEQUENCE [LARGE SCALE GENOMIC DNA]</scope>
</reference>
<proteinExistence type="predicted"/>
<comment type="caution">
    <text evidence="1">The sequence shown here is derived from an EMBL/GenBank/DDBJ whole genome shotgun (WGS) entry which is preliminary data.</text>
</comment>
<name>A0A4C1YW46_EUMVA</name>
<sequence length="71" mass="8398">MNHSSIELRRIFVERRGRRARGVAVASCPRRACRPRSAESTHCNDQWRRARRAVCCDCVNRVYTDERPHRC</sequence>
<dbReference type="Proteomes" id="UP000299102">
    <property type="component" value="Unassembled WGS sequence"/>
</dbReference>
<evidence type="ECO:0000313" key="2">
    <source>
        <dbReference type="Proteomes" id="UP000299102"/>
    </source>
</evidence>
<dbReference type="AlphaFoldDB" id="A0A4C1YW46"/>